<reference evidence="1" key="1">
    <citation type="submission" date="2020-11" db="EMBL/GenBank/DDBJ databases">
        <authorList>
            <consortium name="DOE Joint Genome Institute"/>
            <person name="Ahrendt S."/>
            <person name="Riley R."/>
            <person name="Andreopoulos W."/>
            <person name="LaButti K."/>
            <person name="Pangilinan J."/>
            <person name="Ruiz-duenas F.J."/>
            <person name="Barrasa J.M."/>
            <person name="Sanchez-Garcia M."/>
            <person name="Camarero S."/>
            <person name="Miyauchi S."/>
            <person name="Serrano A."/>
            <person name="Linde D."/>
            <person name="Babiker R."/>
            <person name="Drula E."/>
            <person name="Ayuso-Fernandez I."/>
            <person name="Pacheco R."/>
            <person name="Padilla G."/>
            <person name="Ferreira P."/>
            <person name="Barriuso J."/>
            <person name="Kellner H."/>
            <person name="Castanera R."/>
            <person name="Alfaro M."/>
            <person name="Ramirez L."/>
            <person name="Pisabarro A.G."/>
            <person name="Kuo A."/>
            <person name="Tritt A."/>
            <person name="Lipzen A."/>
            <person name="He G."/>
            <person name="Yan M."/>
            <person name="Ng V."/>
            <person name="Cullen D."/>
            <person name="Martin F."/>
            <person name="Rosso M.-N."/>
            <person name="Henrissat B."/>
            <person name="Hibbett D."/>
            <person name="Martinez A.T."/>
            <person name="Grigoriev I.V."/>
        </authorList>
    </citation>
    <scope>NUCLEOTIDE SEQUENCE</scope>
    <source>
        <strain evidence="1">AH 44721</strain>
    </source>
</reference>
<dbReference type="OrthoDB" id="3058045at2759"/>
<gene>
    <name evidence="1" type="ORF">CPB84DRAFT_1313671</name>
</gene>
<comment type="caution">
    <text evidence="1">The sequence shown here is derived from an EMBL/GenBank/DDBJ whole genome shotgun (WGS) entry which is preliminary data.</text>
</comment>
<dbReference type="EMBL" id="JADNYJ010000066">
    <property type="protein sequence ID" value="KAF8893731.1"/>
    <property type="molecule type" value="Genomic_DNA"/>
</dbReference>
<protein>
    <recommendedName>
        <fullName evidence="3">F-box domain-containing protein</fullName>
    </recommendedName>
</protein>
<evidence type="ECO:0008006" key="3">
    <source>
        <dbReference type="Google" id="ProtNLM"/>
    </source>
</evidence>
<keyword evidence="2" id="KW-1185">Reference proteome</keyword>
<name>A0A9P5TLK4_GYMJU</name>
<sequence length="194" mass="22140">MTKFSPMAKSLSAYIPSAFLTKKKRRCHQIQDTFKLNPDLLYVIFMACLQLEQRFNVSSLGYRTTNLISPLLTACRISQVCREWRQVSLNAPLIWANAIDLGLLARKERTLKVNPRSKRWNLSDEIMRRTGSEATFYACGSVDWRRSARGLFSSLGYLATGNGFGLWTLSCGTCHLRTNMIFFQGHCCAFKHPD</sequence>
<accession>A0A9P5TLK4</accession>
<evidence type="ECO:0000313" key="2">
    <source>
        <dbReference type="Proteomes" id="UP000724874"/>
    </source>
</evidence>
<evidence type="ECO:0000313" key="1">
    <source>
        <dbReference type="EMBL" id="KAF8893731.1"/>
    </source>
</evidence>
<organism evidence="1 2">
    <name type="scientific">Gymnopilus junonius</name>
    <name type="common">Spectacular rustgill mushroom</name>
    <name type="synonym">Gymnopilus spectabilis subsp. junonius</name>
    <dbReference type="NCBI Taxonomy" id="109634"/>
    <lineage>
        <taxon>Eukaryota</taxon>
        <taxon>Fungi</taxon>
        <taxon>Dikarya</taxon>
        <taxon>Basidiomycota</taxon>
        <taxon>Agaricomycotina</taxon>
        <taxon>Agaricomycetes</taxon>
        <taxon>Agaricomycetidae</taxon>
        <taxon>Agaricales</taxon>
        <taxon>Agaricineae</taxon>
        <taxon>Hymenogastraceae</taxon>
        <taxon>Gymnopilus</taxon>
    </lineage>
</organism>
<proteinExistence type="predicted"/>
<dbReference type="Proteomes" id="UP000724874">
    <property type="component" value="Unassembled WGS sequence"/>
</dbReference>
<dbReference type="AlphaFoldDB" id="A0A9P5TLK4"/>